<reference evidence="1 2" key="1">
    <citation type="submission" date="2015-04" db="EMBL/GenBank/DDBJ databases">
        <title>Complete genome sequence of Schizopora paradoxa KUC8140, a cosmopolitan wood degrader in East Asia.</title>
        <authorList>
            <consortium name="DOE Joint Genome Institute"/>
            <person name="Min B."/>
            <person name="Park H."/>
            <person name="Jang Y."/>
            <person name="Kim J.-J."/>
            <person name="Kim K.H."/>
            <person name="Pangilinan J."/>
            <person name="Lipzen A."/>
            <person name="Riley R."/>
            <person name="Grigoriev I.V."/>
            <person name="Spatafora J.W."/>
            <person name="Choi I.-G."/>
        </authorList>
    </citation>
    <scope>NUCLEOTIDE SEQUENCE [LARGE SCALE GENOMIC DNA]</scope>
    <source>
        <strain evidence="1 2">KUC8140</strain>
    </source>
</reference>
<organism evidence="1 2">
    <name type="scientific">Schizopora paradoxa</name>
    <dbReference type="NCBI Taxonomy" id="27342"/>
    <lineage>
        <taxon>Eukaryota</taxon>
        <taxon>Fungi</taxon>
        <taxon>Dikarya</taxon>
        <taxon>Basidiomycota</taxon>
        <taxon>Agaricomycotina</taxon>
        <taxon>Agaricomycetes</taxon>
        <taxon>Hymenochaetales</taxon>
        <taxon>Schizoporaceae</taxon>
        <taxon>Schizopora</taxon>
    </lineage>
</organism>
<protein>
    <recommendedName>
        <fullName evidence="3">Heat shock protein 70</fullName>
    </recommendedName>
</protein>
<dbReference type="EMBL" id="KQ086068">
    <property type="protein sequence ID" value="KLO09047.1"/>
    <property type="molecule type" value="Genomic_DNA"/>
</dbReference>
<evidence type="ECO:0008006" key="3">
    <source>
        <dbReference type="Google" id="ProtNLM"/>
    </source>
</evidence>
<dbReference type="AlphaFoldDB" id="A0A0H2RC40"/>
<dbReference type="SUPFAM" id="SSF100934">
    <property type="entry name" value="Heat shock protein 70kD (HSP70), C-terminal subdomain"/>
    <property type="match status" value="1"/>
</dbReference>
<evidence type="ECO:0000313" key="1">
    <source>
        <dbReference type="EMBL" id="KLO09047.1"/>
    </source>
</evidence>
<dbReference type="InterPro" id="IPR029048">
    <property type="entry name" value="HSP70_C_sf"/>
</dbReference>
<keyword evidence="2" id="KW-1185">Reference proteome</keyword>
<gene>
    <name evidence="1" type="ORF">SCHPADRAFT_943951</name>
</gene>
<dbReference type="Gene3D" id="1.20.1270.10">
    <property type="match status" value="1"/>
</dbReference>
<dbReference type="InParanoid" id="A0A0H2RC40"/>
<dbReference type="OrthoDB" id="2687228at2759"/>
<evidence type="ECO:0000313" key="2">
    <source>
        <dbReference type="Proteomes" id="UP000053477"/>
    </source>
</evidence>
<accession>A0A0H2RC40</accession>
<name>A0A0H2RC40_9AGAM</name>
<dbReference type="Proteomes" id="UP000053477">
    <property type="component" value="Unassembled WGS sequence"/>
</dbReference>
<sequence length="60" mass="6639">MADKLDAGDKEKLQKAVEETIKWLDDSNEAEKYKAGDEAVAARITAKNGLESNALFHLFT</sequence>
<proteinExistence type="predicted"/>